<dbReference type="GeneID" id="17277001"/>
<keyword evidence="1" id="KW-0106">Calcium</keyword>
<dbReference type="EnsemblProtists" id="EOD31727">
    <property type="protein sequence ID" value="EOD31727"/>
    <property type="gene ID" value="EMIHUDRAFT_364869"/>
</dbReference>
<dbReference type="InterPro" id="IPR018247">
    <property type="entry name" value="EF_Hand_1_Ca_BS"/>
</dbReference>
<dbReference type="GeneID" id="17260107"/>
<name>A0A0D3K7J2_EMIH1</name>
<dbReference type="Pfam" id="PF18985">
    <property type="entry name" value="DUF5718"/>
    <property type="match status" value="1"/>
</dbReference>
<evidence type="ECO:0000256" key="2">
    <source>
        <dbReference type="SAM" id="MobiDB-lite"/>
    </source>
</evidence>
<feature type="region of interest" description="Disordered" evidence="2">
    <location>
        <begin position="84"/>
        <end position="107"/>
    </location>
</feature>
<dbReference type="eggNOG" id="ENOG502SJ9B">
    <property type="taxonomic scope" value="Eukaryota"/>
</dbReference>
<dbReference type="InterPro" id="IPR011992">
    <property type="entry name" value="EF-hand-dom_pair"/>
</dbReference>
<dbReference type="PROSITE" id="PS50222">
    <property type="entry name" value="EF_HAND_2"/>
    <property type="match status" value="2"/>
</dbReference>
<dbReference type="HOGENOM" id="CLU_063790_0_0_1"/>
<dbReference type="GO" id="GO:0005509">
    <property type="term" value="F:calcium ion binding"/>
    <property type="evidence" value="ECO:0007669"/>
    <property type="project" value="InterPro"/>
</dbReference>
<dbReference type="InterPro" id="IPR043776">
    <property type="entry name" value="DUF5718"/>
</dbReference>
<dbReference type="KEGG" id="ehx:EMIHUDRAFT_370963"/>
<dbReference type="OMA" id="FFMAFND"/>
<keyword evidence="5" id="KW-1185">Reference proteome</keyword>
<sequence>MDINHDGTITMAEIKDMCRKHDIDIMADVICKYLDDDGSGKINFDEFCAHYDMIQMARKSARLKQWHRTYGLGVAGNVAGHMEQAGEADKKEEGVDDKTTPPEGQKTPAAIFTFYAPHPHSVDESADEVLHRLEAFPVATAVIEYPKAGGHVQVEPEMGMYADIVYSADGSKVERLVPRKVAAFNDCSIRKLDGADKLSMKKNWGSSSKGISIRSFPITSLDPGTLVDQLVLTSYIKSGPNHVNDAITTPKGAIVKYSEDAPARNYMLFGPALLDWIVDRINFQEDTDKWEPVFPVMKKSEYPTSIWVALGAGEYTEWGQKNFLQPGDESLVIIYDEKKYPNGPSELEVAALMDEYPAPDGIIAVHQTFV</sequence>
<feature type="compositionally biased region" description="Basic and acidic residues" evidence="2">
    <location>
        <begin position="87"/>
        <end position="100"/>
    </location>
</feature>
<protein>
    <recommendedName>
        <fullName evidence="3">EF-hand domain-containing protein</fullName>
    </recommendedName>
</protein>
<evidence type="ECO:0000313" key="5">
    <source>
        <dbReference type="Proteomes" id="UP000013827"/>
    </source>
</evidence>
<reference evidence="4" key="2">
    <citation type="submission" date="2024-10" db="UniProtKB">
        <authorList>
            <consortium name="EnsemblProtists"/>
        </authorList>
    </citation>
    <scope>IDENTIFICATION</scope>
</reference>
<feature type="domain" description="EF-hand" evidence="3">
    <location>
        <begin position="1"/>
        <end position="24"/>
    </location>
</feature>
<dbReference type="InterPro" id="IPR002048">
    <property type="entry name" value="EF_hand_dom"/>
</dbReference>
<evidence type="ECO:0000259" key="3">
    <source>
        <dbReference type="PROSITE" id="PS50222"/>
    </source>
</evidence>
<dbReference type="Pfam" id="PF13499">
    <property type="entry name" value="EF-hand_7"/>
    <property type="match status" value="1"/>
</dbReference>
<dbReference type="PROSITE" id="PS00018">
    <property type="entry name" value="EF_HAND_1"/>
    <property type="match status" value="2"/>
</dbReference>
<dbReference type="PaxDb" id="2903-EOD13961"/>
<dbReference type="AlphaFoldDB" id="A0A0D3K7J2"/>
<accession>A0A0D3K7J2</accession>
<feature type="domain" description="EF-hand" evidence="3">
    <location>
        <begin position="30"/>
        <end position="57"/>
    </location>
</feature>
<dbReference type="RefSeq" id="XP_005784156.1">
    <property type="nucleotide sequence ID" value="XM_005784099.1"/>
</dbReference>
<organism evidence="4 5">
    <name type="scientific">Emiliania huxleyi (strain CCMP1516)</name>
    <dbReference type="NCBI Taxonomy" id="280463"/>
    <lineage>
        <taxon>Eukaryota</taxon>
        <taxon>Haptista</taxon>
        <taxon>Haptophyta</taxon>
        <taxon>Prymnesiophyceae</taxon>
        <taxon>Isochrysidales</taxon>
        <taxon>Noelaerhabdaceae</taxon>
        <taxon>Emiliania</taxon>
    </lineage>
</organism>
<evidence type="ECO:0000313" key="4">
    <source>
        <dbReference type="EnsemblProtists" id="EOD31727"/>
    </source>
</evidence>
<dbReference type="EnsemblProtists" id="EOD13961">
    <property type="protein sequence ID" value="EOD13961"/>
    <property type="gene ID" value="EMIHUDRAFT_370963"/>
</dbReference>
<reference evidence="5" key="1">
    <citation type="journal article" date="2013" name="Nature">
        <title>Pan genome of the phytoplankton Emiliania underpins its global distribution.</title>
        <authorList>
            <person name="Read B.A."/>
            <person name="Kegel J."/>
            <person name="Klute M.J."/>
            <person name="Kuo A."/>
            <person name="Lefebvre S.C."/>
            <person name="Maumus F."/>
            <person name="Mayer C."/>
            <person name="Miller J."/>
            <person name="Monier A."/>
            <person name="Salamov A."/>
            <person name="Young J."/>
            <person name="Aguilar M."/>
            <person name="Claverie J.M."/>
            <person name="Frickenhaus S."/>
            <person name="Gonzalez K."/>
            <person name="Herman E.K."/>
            <person name="Lin Y.C."/>
            <person name="Napier J."/>
            <person name="Ogata H."/>
            <person name="Sarno A.F."/>
            <person name="Shmutz J."/>
            <person name="Schroeder D."/>
            <person name="de Vargas C."/>
            <person name="Verret F."/>
            <person name="von Dassow P."/>
            <person name="Valentin K."/>
            <person name="Van de Peer Y."/>
            <person name="Wheeler G."/>
            <person name="Dacks J.B."/>
            <person name="Delwiche C.F."/>
            <person name="Dyhrman S.T."/>
            <person name="Glockner G."/>
            <person name="John U."/>
            <person name="Richards T."/>
            <person name="Worden A.Z."/>
            <person name="Zhang X."/>
            <person name="Grigoriev I.V."/>
            <person name="Allen A.E."/>
            <person name="Bidle K."/>
            <person name="Borodovsky M."/>
            <person name="Bowler C."/>
            <person name="Brownlee C."/>
            <person name="Cock J.M."/>
            <person name="Elias M."/>
            <person name="Gladyshev V.N."/>
            <person name="Groth M."/>
            <person name="Guda C."/>
            <person name="Hadaegh A."/>
            <person name="Iglesias-Rodriguez M.D."/>
            <person name="Jenkins J."/>
            <person name="Jones B.M."/>
            <person name="Lawson T."/>
            <person name="Leese F."/>
            <person name="Lindquist E."/>
            <person name="Lobanov A."/>
            <person name="Lomsadze A."/>
            <person name="Malik S.B."/>
            <person name="Marsh M.E."/>
            <person name="Mackinder L."/>
            <person name="Mock T."/>
            <person name="Mueller-Roeber B."/>
            <person name="Pagarete A."/>
            <person name="Parker M."/>
            <person name="Probert I."/>
            <person name="Quesneville H."/>
            <person name="Raines C."/>
            <person name="Rensing S.A."/>
            <person name="Riano-Pachon D.M."/>
            <person name="Richier S."/>
            <person name="Rokitta S."/>
            <person name="Shiraiwa Y."/>
            <person name="Soanes D.M."/>
            <person name="van der Giezen M."/>
            <person name="Wahlund T.M."/>
            <person name="Williams B."/>
            <person name="Wilson W."/>
            <person name="Wolfe G."/>
            <person name="Wurch L.L."/>
        </authorList>
    </citation>
    <scope>NUCLEOTIDE SEQUENCE</scope>
</reference>
<dbReference type="KEGG" id="ehx:EMIHUDRAFT_364869"/>
<proteinExistence type="predicted"/>
<dbReference type="CDD" id="cd00051">
    <property type="entry name" value="EFh"/>
    <property type="match status" value="1"/>
</dbReference>
<dbReference type="RefSeq" id="XP_005766390.1">
    <property type="nucleotide sequence ID" value="XM_005766333.1"/>
</dbReference>
<dbReference type="Gene3D" id="1.10.238.10">
    <property type="entry name" value="EF-hand"/>
    <property type="match status" value="1"/>
</dbReference>
<dbReference type="Proteomes" id="UP000013827">
    <property type="component" value="Unassembled WGS sequence"/>
</dbReference>
<dbReference type="SUPFAM" id="SSF47473">
    <property type="entry name" value="EF-hand"/>
    <property type="match status" value="1"/>
</dbReference>
<evidence type="ECO:0000256" key="1">
    <source>
        <dbReference type="ARBA" id="ARBA00022837"/>
    </source>
</evidence>